<proteinExistence type="predicted"/>
<accession>X1F6T5</accession>
<gene>
    <name evidence="1" type="ORF">S01H4_54937</name>
</gene>
<organism evidence="1">
    <name type="scientific">marine sediment metagenome</name>
    <dbReference type="NCBI Taxonomy" id="412755"/>
    <lineage>
        <taxon>unclassified sequences</taxon>
        <taxon>metagenomes</taxon>
        <taxon>ecological metagenomes</taxon>
    </lineage>
</organism>
<dbReference type="AlphaFoldDB" id="X1F6T5"/>
<reference evidence="1" key="1">
    <citation type="journal article" date="2014" name="Front. Microbiol.">
        <title>High frequency of phylogenetically diverse reductive dehalogenase-homologous genes in deep subseafloor sedimentary metagenomes.</title>
        <authorList>
            <person name="Kawai M."/>
            <person name="Futagami T."/>
            <person name="Toyoda A."/>
            <person name="Takaki Y."/>
            <person name="Nishi S."/>
            <person name="Hori S."/>
            <person name="Arai W."/>
            <person name="Tsubouchi T."/>
            <person name="Morono Y."/>
            <person name="Uchiyama I."/>
            <person name="Ito T."/>
            <person name="Fujiyama A."/>
            <person name="Inagaki F."/>
            <person name="Takami H."/>
        </authorList>
    </citation>
    <scope>NUCLEOTIDE SEQUENCE</scope>
    <source>
        <strain evidence="1">Expedition CK06-06</strain>
    </source>
</reference>
<protein>
    <submittedName>
        <fullName evidence="1">Uncharacterized protein</fullName>
    </submittedName>
</protein>
<comment type="caution">
    <text evidence="1">The sequence shown here is derived from an EMBL/GenBank/DDBJ whole genome shotgun (WGS) entry which is preliminary data.</text>
</comment>
<sequence>MVGAEQDSLMKLWDSEKLAKLKMPTKKELDTFFSNDIINEPQYRGELDKMGYKGVYVEWYITLIKKGLEEST</sequence>
<name>X1F6T5_9ZZZZ</name>
<dbReference type="EMBL" id="BART01031658">
    <property type="protein sequence ID" value="GAH16473.1"/>
    <property type="molecule type" value="Genomic_DNA"/>
</dbReference>
<evidence type="ECO:0000313" key="1">
    <source>
        <dbReference type="EMBL" id="GAH16473.1"/>
    </source>
</evidence>